<dbReference type="InterPro" id="IPR016024">
    <property type="entry name" value="ARM-type_fold"/>
</dbReference>
<evidence type="ECO:0000256" key="1">
    <source>
        <dbReference type="ARBA" id="ARBA00004604"/>
    </source>
</evidence>
<dbReference type="Gene3D" id="1.25.40.180">
    <property type="match status" value="1"/>
</dbReference>
<dbReference type="OrthoDB" id="10260961at2759"/>
<dbReference type="FunFam" id="1.25.40.180:FF:000043">
    <property type="entry name" value="MIF4G domain-containing protein / MA3 domain-containing protein"/>
    <property type="match status" value="1"/>
</dbReference>
<dbReference type="InParanoid" id="A0A2G5EED0"/>
<feature type="region of interest" description="Disordered" evidence="5">
    <location>
        <begin position="175"/>
        <end position="217"/>
    </location>
</feature>
<accession>A0A2G5EED0</accession>
<keyword evidence="9" id="KW-1185">Reference proteome</keyword>
<feature type="compositionally biased region" description="Basic and acidic residues" evidence="5">
    <location>
        <begin position="1"/>
        <end position="22"/>
    </location>
</feature>
<dbReference type="Pfam" id="PF02847">
    <property type="entry name" value="MA3"/>
    <property type="match status" value="1"/>
</dbReference>
<dbReference type="SMART" id="SM00544">
    <property type="entry name" value="MA3"/>
    <property type="match status" value="1"/>
</dbReference>
<evidence type="ECO:0000313" key="9">
    <source>
        <dbReference type="Proteomes" id="UP000230069"/>
    </source>
</evidence>
<dbReference type="STRING" id="218851.A0A2G5EED0"/>
<evidence type="ECO:0000256" key="4">
    <source>
        <dbReference type="ARBA" id="ARBA00023242"/>
    </source>
</evidence>
<evidence type="ECO:0000313" key="8">
    <source>
        <dbReference type="EMBL" id="PIA54109.1"/>
    </source>
</evidence>
<reference evidence="8 9" key="1">
    <citation type="submission" date="2017-09" db="EMBL/GenBank/DDBJ databases">
        <title>WGS assembly of Aquilegia coerulea Goldsmith.</title>
        <authorList>
            <person name="Hodges S."/>
            <person name="Kramer E."/>
            <person name="Nordborg M."/>
            <person name="Tomkins J."/>
            <person name="Borevitz J."/>
            <person name="Derieg N."/>
            <person name="Yan J."/>
            <person name="Mihaltcheva S."/>
            <person name="Hayes R.D."/>
            <person name="Rokhsar D."/>
        </authorList>
    </citation>
    <scope>NUCLEOTIDE SEQUENCE [LARGE SCALE GENOMIC DNA]</scope>
    <source>
        <strain evidence="9">cv. Goldsmith</strain>
    </source>
</reference>
<dbReference type="SUPFAM" id="SSF48371">
    <property type="entry name" value="ARM repeat"/>
    <property type="match status" value="1"/>
</dbReference>
<dbReference type="PANTHER" id="PTHR18034">
    <property type="entry name" value="CELL CYCLE CONTROL PROTEIN CWF22-RELATED"/>
    <property type="match status" value="1"/>
</dbReference>
<name>A0A2G5EED0_AQUCA</name>
<dbReference type="SMART" id="SM00543">
    <property type="entry name" value="MIF4G"/>
    <property type="match status" value="1"/>
</dbReference>
<keyword evidence="6" id="KW-1133">Transmembrane helix</keyword>
<feature type="domain" description="MI" evidence="7">
    <location>
        <begin position="554"/>
        <end position="670"/>
    </location>
</feature>
<dbReference type="AlphaFoldDB" id="A0A2G5EED0"/>
<feature type="compositionally biased region" description="Basic and acidic residues" evidence="5">
    <location>
        <begin position="204"/>
        <end position="214"/>
    </location>
</feature>
<dbReference type="EMBL" id="KZ305026">
    <property type="protein sequence ID" value="PIA54109.1"/>
    <property type="molecule type" value="Genomic_DNA"/>
</dbReference>
<keyword evidence="4" id="KW-0539">Nucleus</keyword>
<comment type="subcellular location">
    <subcellularLocation>
        <location evidence="1">Nucleus</location>
        <location evidence="1">Nucleolus</location>
    </subcellularLocation>
</comment>
<evidence type="ECO:0000256" key="6">
    <source>
        <dbReference type="SAM" id="Phobius"/>
    </source>
</evidence>
<dbReference type="PANTHER" id="PTHR18034:SF4">
    <property type="entry name" value="NUCLEOLAR MIF4G DOMAIN-CONTAINING PROTEIN 1"/>
    <property type="match status" value="1"/>
</dbReference>
<dbReference type="InterPro" id="IPR003890">
    <property type="entry name" value="MIF4G-like_typ-3"/>
</dbReference>
<keyword evidence="6" id="KW-0472">Membrane</keyword>
<sequence length="753" mass="86736">MDSENKVVVEKKSRKEKRKETRLTQNQNKHKSWTEHQNKKKLKRIENQLKRKVKSENEDSERRKIAEFFSEETIEERPVLKVKKEKESLERKKSKEELKEKKENKSLKRKPKTKFEEYLEMDMNKGLVSAEEDLKLERKLAKKLKVKNGKLRGLDDEMNMLFDGMPSILESAMDEKASDDEDGAGTLKKIRKKRKVSVEEEESKNEVNVEKESVETELVEDGAAEVLPEEPCTKTPEVAENVKYIPPHLRSQMRSESHEHTQFRRRIRGLLNRLSESNVESFTEQMSTIYRSIDRSTGCQILSEEILASCSGGPRGNEQYAAVFAAFVAGMACSVGIDFGAKLIASLAKSFEDEYMKEDNLSLRNLTLLLSYLCIFGVCSSGLIYDFLNILSKRLMEIDVATIVTILQCCGMKLRGDDPSAMKDFILTVQNRAIELKSPGSAPNDQLMTNSKRMEFMLETICDIKNNKKRAKEDPAHHTRIKKWLQKLRVEDILLRGLKWNKLLDPNKKGQWWLSGDIASTADNAKEVASTIDREVLEAQKLLQLAAAQRMNTDTRRAIFCIIMSGEDYIDAFEKLLRLNLSGKQDRDIMRVLLECCLKEKTFNKYYSVLASKLCSHDKNHKFTLQYCLWDHYKELESLDLIQSLNLAKFTAEMLVSFSLSLAVLKTVDLSDLRQLTPKRIMHFRLLFEAIFEHPESAVWNIFTRAAVVPELETVRTGLEFFIKQYVAGNNPSISDKFKRTRKAFNNVEGVLM</sequence>
<dbReference type="InterPro" id="IPR050781">
    <property type="entry name" value="CWC22_splicing_factor"/>
</dbReference>
<gene>
    <name evidence="8" type="ORF">AQUCO_00900582v1</name>
</gene>
<dbReference type="GO" id="GO:0006417">
    <property type="term" value="P:regulation of translation"/>
    <property type="evidence" value="ECO:0007669"/>
    <property type="project" value="UniProtKB-KW"/>
</dbReference>
<comment type="similarity">
    <text evidence="2">Belongs to the CWC22 family.</text>
</comment>
<feature type="transmembrane region" description="Helical" evidence="6">
    <location>
        <begin position="366"/>
        <end position="388"/>
    </location>
</feature>
<organism evidence="8 9">
    <name type="scientific">Aquilegia coerulea</name>
    <name type="common">Rocky mountain columbine</name>
    <dbReference type="NCBI Taxonomy" id="218851"/>
    <lineage>
        <taxon>Eukaryota</taxon>
        <taxon>Viridiplantae</taxon>
        <taxon>Streptophyta</taxon>
        <taxon>Embryophyta</taxon>
        <taxon>Tracheophyta</taxon>
        <taxon>Spermatophyta</taxon>
        <taxon>Magnoliopsida</taxon>
        <taxon>Ranunculales</taxon>
        <taxon>Ranunculaceae</taxon>
        <taxon>Thalictroideae</taxon>
        <taxon>Aquilegia</taxon>
    </lineage>
</organism>
<keyword evidence="3" id="KW-0810">Translation regulation</keyword>
<dbReference type="PROSITE" id="PS51366">
    <property type="entry name" value="MI"/>
    <property type="match status" value="1"/>
</dbReference>
<dbReference type="InterPro" id="IPR003891">
    <property type="entry name" value="Initiation_fac_eIF4g_MI"/>
</dbReference>
<feature type="region of interest" description="Disordered" evidence="5">
    <location>
        <begin position="1"/>
        <end position="62"/>
    </location>
</feature>
<dbReference type="GO" id="GO:0042274">
    <property type="term" value="P:ribosomal small subunit biogenesis"/>
    <property type="evidence" value="ECO:0007669"/>
    <property type="project" value="TreeGrafter"/>
</dbReference>
<feature type="region of interest" description="Disordered" evidence="5">
    <location>
        <begin position="80"/>
        <end position="109"/>
    </location>
</feature>
<evidence type="ECO:0000256" key="5">
    <source>
        <dbReference type="SAM" id="MobiDB-lite"/>
    </source>
</evidence>
<evidence type="ECO:0000259" key="7">
    <source>
        <dbReference type="PROSITE" id="PS51366"/>
    </source>
</evidence>
<keyword evidence="6" id="KW-0812">Transmembrane</keyword>
<feature type="compositionally biased region" description="Basic and acidic residues" evidence="5">
    <location>
        <begin position="44"/>
        <end position="62"/>
    </location>
</feature>
<protein>
    <recommendedName>
        <fullName evidence="7">MI domain-containing protein</fullName>
    </recommendedName>
</protein>
<feature type="transmembrane region" description="Helical" evidence="6">
    <location>
        <begin position="320"/>
        <end position="345"/>
    </location>
</feature>
<feature type="compositionally biased region" description="Basic and acidic residues" evidence="5">
    <location>
        <begin position="80"/>
        <end position="106"/>
    </location>
</feature>
<dbReference type="GO" id="GO:0003723">
    <property type="term" value="F:RNA binding"/>
    <property type="evidence" value="ECO:0007669"/>
    <property type="project" value="InterPro"/>
</dbReference>
<dbReference type="Proteomes" id="UP000230069">
    <property type="component" value="Unassembled WGS sequence"/>
</dbReference>
<evidence type="ECO:0000256" key="3">
    <source>
        <dbReference type="ARBA" id="ARBA00022845"/>
    </source>
</evidence>
<proteinExistence type="inferred from homology"/>
<dbReference type="Pfam" id="PF02854">
    <property type="entry name" value="MIF4G"/>
    <property type="match status" value="1"/>
</dbReference>
<dbReference type="FunCoup" id="A0A2G5EED0">
    <property type="interactions" value="3227"/>
</dbReference>
<evidence type="ECO:0000256" key="2">
    <source>
        <dbReference type="ARBA" id="ARBA00006856"/>
    </source>
</evidence>
<dbReference type="GO" id="GO:0005730">
    <property type="term" value="C:nucleolus"/>
    <property type="evidence" value="ECO:0007669"/>
    <property type="project" value="UniProtKB-SubCell"/>
</dbReference>